<dbReference type="InterPro" id="IPR000210">
    <property type="entry name" value="BTB/POZ_dom"/>
</dbReference>
<evidence type="ECO:0000313" key="2">
    <source>
        <dbReference type="EMBL" id="KAF6761906.1"/>
    </source>
</evidence>
<gene>
    <name evidence="2" type="ORF">DFP72DRAFT_591183</name>
</gene>
<name>A0A8H6IAG4_9AGAR</name>
<dbReference type="SMART" id="SM00225">
    <property type="entry name" value="BTB"/>
    <property type="match status" value="1"/>
</dbReference>
<protein>
    <recommendedName>
        <fullName evidence="1">BTB domain-containing protein</fullName>
    </recommendedName>
</protein>
<dbReference type="CDD" id="cd18186">
    <property type="entry name" value="BTB_POZ_ZBTB_KLHL-like"/>
    <property type="match status" value="1"/>
</dbReference>
<reference evidence="2 3" key="1">
    <citation type="submission" date="2020-07" db="EMBL/GenBank/DDBJ databases">
        <title>Comparative genomics of pyrophilous fungi reveals a link between fire events and developmental genes.</title>
        <authorList>
            <consortium name="DOE Joint Genome Institute"/>
            <person name="Steindorff A.S."/>
            <person name="Carver A."/>
            <person name="Calhoun S."/>
            <person name="Stillman K."/>
            <person name="Liu H."/>
            <person name="Lipzen A."/>
            <person name="Pangilinan J."/>
            <person name="Labutti K."/>
            <person name="Bruns T.D."/>
            <person name="Grigoriev I.V."/>
        </authorList>
    </citation>
    <scope>NUCLEOTIDE SEQUENCE [LARGE SCALE GENOMIC DNA]</scope>
    <source>
        <strain evidence="2 3">CBS 144469</strain>
    </source>
</reference>
<dbReference type="AlphaFoldDB" id="A0A8H6IAG4"/>
<dbReference type="SUPFAM" id="SSF54695">
    <property type="entry name" value="POZ domain"/>
    <property type="match status" value="1"/>
</dbReference>
<dbReference type="Pfam" id="PF00651">
    <property type="entry name" value="BTB"/>
    <property type="match status" value="1"/>
</dbReference>
<evidence type="ECO:0000259" key="1">
    <source>
        <dbReference type="PROSITE" id="PS50097"/>
    </source>
</evidence>
<dbReference type="PROSITE" id="PS50097">
    <property type="entry name" value="BTB"/>
    <property type="match status" value="1"/>
</dbReference>
<proteinExistence type="predicted"/>
<keyword evidence="3" id="KW-1185">Reference proteome</keyword>
<dbReference type="OrthoDB" id="71307at2759"/>
<accession>A0A8H6IAG4</accession>
<dbReference type="InterPro" id="IPR011333">
    <property type="entry name" value="SKP1/BTB/POZ_sf"/>
</dbReference>
<comment type="caution">
    <text evidence="2">The sequence shown here is derived from an EMBL/GenBank/DDBJ whole genome shotgun (WGS) entry which is preliminary data.</text>
</comment>
<evidence type="ECO:0000313" key="3">
    <source>
        <dbReference type="Proteomes" id="UP000521943"/>
    </source>
</evidence>
<dbReference type="Proteomes" id="UP000521943">
    <property type="component" value="Unassembled WGS sequence"/>
</dbReference>
<sequence>MMSCSSSTISSSYEFDSPDADVVLVSSDPVSPSQFHVHRCILAVASPFFRDMFSLPQGPSSSCSDKLPTIPVSESRDVLDPLLRFVYPIPDPILVSLDELDKVLAAAVKYEFDATIRALRGFLISPAFLHTSPVRVYSIACRYGLMDEAKIASRYTLGTDLLQLEGVAAEELKNMVAWDFHRLLMLHKGRSEAALAFIRTVEAEEGLCGGGVVKCVQCNGSMFTAQGSPKWWIEWEKRAEKELKIRPTTEVIFGLEFLYGAARSAGCIRCTGSVVESWKVLADLKEAIDSLPSTI</sequence>
<dbReference type="EMBL" id="JACGCI010000008">
    <property type="protein sequence ID" value="KAF6761906.1"/>
    <property type="molecule type" value="Genomic_DNA"/>
</dbReference>
<organism evidence="2 3">
    <name type="scientific">Ephemerocybe angulata</name>
    <dbReference type="NCBI Taxonomy" id="980116"/>
    <lineage>
        <taxon>Eukaryota</taxon>
        <taxon>Fungi</taxon>
        <taxon>Dikarya</taxon>
        <taxon>Basidiomycota</taxon>
        <taxon>Agaricomycotina</taxon>
        <taxon>Agaricomycetes</taxon>
        <taxon>Agaricomycetidae</taxon>
        <taxon>Agaricales</taxon>
        <taxon>Agaricineae</taxon>
        <taxon>Psathyrellaceae</taxon>
        <taxon>Ephemerocybe</taxon>
    </lineage>
</organism>
<feature type="domain" description="BTB" evidence="1">
    <location>
        <begin position="20"/>
        <end position="87"/>
    </location>
</feature>
<dbReference type="Gene3D" id="3.30.710.10">
    <property type="entry name" value="Potassium Channel Kv1.1, Chain A"/>
    <property type="match status" value="1"/>
</dbReference>